<keyword evidence="1" id="KW-0732">Signal</keyword>
<proteinExistence type="predicted"/>
<evidence type="ECO:0000256" key="1">
    <source>
        <dbReference type="SAM" id="SignalP"/>
    </source>
</evidence>
<protein>
    <submittedName>
        <fullName evidence="2">Uncharacterized protein</fullName>
    </submittedName>
</protein>
<dbReference type="PROSITE" id="PS51257">
    <property type="entry name" value="PROKAR_LIPOPROTEIN"/>
    <property type="match status" value="1"/>
</dbReference>
<feature type="signal peptide" evidence="1">
    <location>
        <begin position="1"/>
        <end position="20"/>
    </location>
</feature>
<evidence type="ECO:0000313" key="3">
    <source>
        <dbReference type="Proteomes" id="UP000512167"/>
    </source>
</evidence>
<dbReference type="RefSeq" id="WP_312031758.1">
    <property type="nucleotide sequence ID" value="NZ_CP051151.1"/>
</dbReference>
<dbReference type="EMBL" id="CP051151">
    <property type="protein sequence ID" value="QLY40904.1"/>
    <property type="molecule type" value="Genomic_DNA"/>
</dbReference>
<keyword evidence="3" id="KW-1185">Reference proteome</keyword>
<reference evidence="2 3" key="1">
    <citation type="submission" date="2020-04" db="EMBL/GenBank/DDBJ databases">
        <authorList>
            <person name="Zheng R.K."/>
            <person name="Sun C.M."/>
        </authorList>
    </citation>
    <scope>NUCLEOTIDE SEQUENCE [LARGE SCALE GENOMIC DNA]</scope>
    <source>
        <strain evidence="3">zrk29</strain>
    </source>
</reference>
<name>A0A7L6N8M2_9MOLU</name>
<gene>
    <name evidence="2" type="ORF">HF295_08560</name>
</gene>
<feature type="chain" id="PRO_5029849093" evidence="1">
    <location>
        <begin position="21"/>
        <end position="333"/>
    </location>
</feature>
<sequence>MKKKILLTLSLLILIFTLGACSNLDSESTTLSNTEGTTTEEMAIMTSQTEETTVHIENQWNAYFPTYDNYDPEIFVYATVFIWFNYDTSEAGSTIAEKKEFYETNNQEYYDELELENLSHDDLFISMFSTLVMLTYRTKVALFNDFSDLQNIYQTGKTSQPLIELNTVMKSYFLTLEDTIDDLIELTDMYFNTEIIFDSISVTHVDLLTGHGGQNNVIVIDNYDDYLLSFPEDNYDLSASYFNDYDLVIMTSEQSSSVHIHEATDAYFINENTLEIVISATLSLITTTDLVSSTIVVSLEKNTVGINTIIKPRFDFYYPNGAYADRPYHNTID</sequence>
<evidence type="ECO:0000313" key="2">
    <source>
        <dbReference type="EMBL" id="QLY40904.1"/>
    </source>
</evidence>
<dbReference type="KEGG" id="tbk:HF295_08560"/>
<dbReference type="Proteomes" id="UP000512167">
    <property type="component" value="Chromosome"/>
</dbReference>
<organism evidence="2 3">
    <name type="scientific">Hujiaoplasma nucleasis</name>
    <dbReference type="NCBI Taxonomy" id="2725268"/>
    <lineage>
        <taxon>Bacteria</taxon>
        <taxon>Bacillati</taxon>
        <taxon>Mycoplasmatota</taxon>
        <taxon>Mollicutes</taxon>
        <taxon>Candidatus Izemoplasmatales</taxon>
        <taxon>Hujiaoplasmataceae</taxon>
        <taxon>Hujiaoplasma</taxon>
    </lineage>
</organism>
<dbReference type="AlphaFoldDB" id="A0A7L6N8M2"/>
<accession>A0A7L6N8M2</accession>